<gene>
    <name evidence="6" type="ORF">GV829_13670</name>
</gene>
<evidence type="ECO:0000256" key="2">
    <source>
        <dbReference type="ARBA" id="ARBA00023015"/>
    </source>
</evidence>
<dbReference type="SUPFAM" id="SSF53850">
    <property type="entry name" value="Periplasmic binding protein-like II"/>
    <property type="match status" value="1"/>
</dbReference>
<accession>A0A6M4AW53</accession>
<dbReference type="Gene3D" id="3.40.190.10">
    <property type="entry name" value="Periplasmic binding protein-like II"/>
    <property type="match status" value="2"/>
</dbReference>
<dbReference type="Proteomes" id="UP000503018">
    <property type="component" value="Chromosome"/>
</dbReference>
<evidence type="ECO:0000256" key="3">
    <source>
        <dbReference type="ARBA" id="ARBA00023125"/>
    </source>
</evidence>
<dbReference type="EMBL" id="CP053015">
    <property type="protein sequence ID" value="QJQ33358.1"/>
    <property type="molecule type" value="Genomic_DNA"/>
</dbReference>
<reference evidence="6 7" key="1">
    <citation type="submission" date="2020-01" db="EMBL/GenBank/DDBJ databases">
        <title>Sphingomonas sp. strain CSW-10.</title>
        <authorList>
            <person name="Chen W.-M."/>
        </authorList>
    </citation>
    <scope>NUCLEOTIDE SEQUENCE [LARGE SCALE GENOMIC DNA]</scope>
    <source>
        <strain evidence="6 7">CSW-10</strain>
    </source>
</reference>
<keyword evidence="4" id="KW-0804">Transcription</keyword>
<dbReference type="RefSeq" id="WP_169947534.1">
    <property type="nucleotide sequence ID" value="NZ_CP053015.1"/>
</dbReference>
<comment type="similarity">
    <text evidence="1">Belongs to the LysR transcriptional regulatory family.</text>
</comment>
<sequence>MRRLPSLSGLEAFMHVARLGSVKAAATELALSTPALSRRIQTLERHIGEPLFDRDHHAMRLNETGERLLSALGPALDAVREAVDGAVKRTDELRLRLNVLPLFAQQRLFPRLPELRARHPKLHIDIETVGHGETRLGDGIDAAIALAKEIDPALHAVRLDQDKVYPIAAKRFGEGSERISVPEQLQRMTVLLHREMPETFSEWRNAIGMPWLEPAGIDHFDSGPLMLEAAAQGVGVAFMHGHHYTDAHDPRLTKLFDFDIDSPYSYWFVCRPRALKRPAVKLFHDWLVAAGL</sequence>
<proteinExistence type="inferred from homology"/>
<dbReference type="GO" id="GO:0043565">
    <property type="term" value="F:sequence-specific DNA binding"/>
    <property type="evidence" value="ECO:0007669"/>
    <property type="project" value="TreeGrafter"/>
</dbReference>
<dbReference type="InterPro" id="IPR036388">
    <property type="entry name" value="WH-like_DNA-bd_sf"/>
</dbReference>
<evidence type="ECO:0000256" key="1">
    <source>
        <dbReference type="ARBA" id="ARBA00009437"/>
    </source>
</evidence>
<dbReference type="KEGG" id="slan:GV829_13670"/>
<evidence type="ECO:0000313" key="7">
    <source>
        <dbReference type="Proteomes" id="UP000503018"/>
    </source>
</evidence>
<dbReference type="InterPro" id="IPR036390">
    <property type="entry name" value="WH_DNA-bd_sf"/>
</dbReference>
<organism evidence="6 7">
    <name type="scientific">Sphingomonas lacunae</name>
    <dbReference type="NCBI Taxonomy" id="2698828"/>
    <lineage>
        <taxon>Bacteria</taxon>
        <taxon>Pseudomonadati</taxon>
        <taxon>Pseudomonadota</taxon>
        <taxon>Alphaproteobacteria</taxon>
        <taxon>Sphingomonadales</taxon>
        <taxon>Sphingomonadaceae</taxon>
        <taxon>Sphingomonas</taxon>
    </lineage>
</organism>
<dbReference type="PANTHER" id="PTHR30537:SF74">
    <property type="entry name" value="HTH-TYPE TRANSCRIPTIONAL REGULATOR TRPI"/>
    <property type="match status" value="1"/>
</dbReference>
<feature type="domain" description="HTH lysR-type" evidence="5">
    <location>
        <begin position="5"/>
        <end position="62"/>
    </location>
</feature>
<dbReference type="InterPro" id="IPR058163">
    <property type="entry name" value="LysR-type_TF_proteobact-type"/>
</dbReference>
<dbReference type="PROSITE" id="PS50931">
    <property type="entry name" value="HTH_LYSR"/>
    <property type="match status" value="1"/>
</dbReference>
<keyword evidence="7" id="KW-1185">Reference proteome</keyword>
<evidence type="ECO:0000259" key="5">
    <source>
        <dbReference type="PROSITE" id="PS50931"/>
    </source>
</evidence>
<dbReference type="PANTHER" id="PTHR30537">
    <property type="entry name" value="HTH-TYPE TRANSCRIPTIONAL REGULATOR"/>
    <property type="match status" value="1"/>
</dbReference>
<evidence type="ECO:0000256" key="4">
    <source>
        <dbReference type="ARBA" id="ARBA00023163"/>
    </source>
</evidence>
<dbReference type="GO" id="GO:0006351">
    <property type="term" value="P:DNA-templated transcription"/>
    <property type="evidence" value="ECO:0007669"/>
    <property type="project" value="TreeGrafter"/>
</dbReference>
<dbReference type="PRINTS" id="PR00039">
    <property type="entry name" value="HTHLYSR"/>
</dbReference>
<dbReference type="GO" id="GO:0003700">
    <property type="term" value="F:DNA-binding transcription factor activity"/>
    <property type="evidence" value="ECO:0007669"/>
    <property type="project" value="InterPro"/>
</dbReference>
<dbReference type="Pfam" id="PF00126">
    <property type="entry name" value="HTH_1"/>
    <property type="match status" value="1"/>
</dbReference>
<keyword evidence="2" id="KW-0805">Transcription regulation</keyword>
<dbReference type="Gene3D" id="1.10.10.10">
    <property type="entry name" value="Winged helix-like DNA-binding domain superfamily/Winged helix DNA-binding domain"/>
    <property type="match status" value="1"/>
</dbReference>
<keyword evidence="3" id="KW-0238">DNA-binding</keyword>
<evidence type="ECO:0000313" key="6">
    <source>
        <dbReference type="EMBL" id="QJQ33358.1"/>
    </source>
</evidence>
<dbReference type="Pfam" id="PF03466">
    <property type="entry name" value="LysR_substrate"/>
    <property type="match status" value="1"/>
</dbReference>
<dbReference type="SUPFAM" id="SSF46785">
    <property type="entry name" value="Winged helix' DNA-binding domain"/>
    <property type="match status" value="1"/>
</dbReference>
<dbReference type="AlphaFoldDB" id="A0A6M4AW53"/>
<dbReference type="InterPro" id="IPR000847">
    <property type="entry name" value="LysR_HTH_N"/>
</dbReference>
<name>A0A6M4AW53_9SPHN</name>
<dbReference type="InterPro" id="IPR005119">
    <property type="entry name" value="LysR_subst-bd"/>
</dbReference>
<protein>
    <submittedName>
        <fullName evidence="6">LysR family transcriptional regulator</fullName>
    </submittedName>
</protein>